<dbReference type="Proteomes" id="UP000557717">
    <property type="component" value="Unassembled WGS sequence"/>
</dbReference>
<accession>A0A840VA55</accession>
<protein>
    <submittedName>
        <fullName evidence="1">Uncharacterized protein</fullName>
    </submittedName>
</protein>
<evidence type="ECO:0000313" key="1">
    <source>
        <dbReference type="EMBL" id="MBB5353966.1"/>
    </source>
</evidence>
<proteinExistence type="predicted"/>
<dbReference type="RefSeq" id="WP_184022487.1">
    <property type="nucleotide sequence ID" value="NZ_JACHFD010000054.1"/>
</dbReference>
<dbReference type="AlphaFoldDB" id="A0A840VA55"/>
<gene>
    <name evidence="1" type="ORF">HNR46_004237</name>
</gene>
<comment type="caution">
    <text evidence="1">The sequence shown here is derived from an EMBL/GenBank/DDBJ whole genome shotgun (WGS) entry which is preliminary data.</text>
</comment>
<keyword evidence="2" id="KW-1185">Reference proteome</keyword>
<sequence>MQATQHISREQLAKIVEAIFGQGEVIVKEASSRYDSPARAFSGTEALNHDLDDDATPGFRFYSIYYPEAGGHVYERRIELIPEKCDGHTHRFKQEGWGLIRLQCRSRAQGTIECNIAVNSEVRAANWSDAYPDMKDPAEWDWNVVKSKAGRLVRLLRKLGQQSSNKPQHPTA</sequence>
<dbReference type="EMBL" id="JACHFD010000054">
    <property type="protein sequence ID" value="MBB5353966.1"/>
    <property type="molecule type" value="Genomic_DNA"/>
</dbReference>
<name>A0A840VA55_9BACT</name>
<evidence type="ECO:0000313" key="2">
    <source>
        <dbReference type="Proteomes" id="UP000557717"/>
    </source>
</evidence>
<organism evidence="1 2">
    <name type="scientific">Haloferula luteola</name>
    <dbReference type="NCBI Taxonomy" id="595692"/>
    <lineage>
        <taxon>Bacteria</taxon>
        <taxon>Pseudomonadati</taxon>
        <taxon>Verrucomicrobiota</taxon>
        <taxon>Verrucomicrobiia</taxon>
        <taxon>Verrucomicrobiales</taxon>
        <taxon>Verrucomicrobiaceae</taxon>
        <taxon>Haloferula</taxon>
    </lineage>
</organism>
<reference evidence="1 2" key="1">
    <citation type="submission" date="2020-08" db="EMBL/GenBank/DDBJ databases">
        <title>Genomic Encyclopedia of Type Strains, Phase IV (KMG-IV): sequencing the most valuable type-strain genomes for metagenomic binning, comparative biology and taxonomic classification.</title>
        <authorList>
            <person name="Goeker M."/>
        </authorList>
    </citation>
    <scope>NUCLEOTIDE SEQUENCE [LARGE SCALE GENOMIC DNA]</scope>
    <source>
        <strain evidence="1 2">YC6886</strain>
    </source>
</reference>